<dbReference type="Proteomes" id="UP000484255">
    <property type="component" value="Unassembled WGS sequence"/>
</dbReference>
<dbReference type="EMBL" id="JAAGOH010000003">
    <property type="protein sequence ID" value="NDY90454.1"/>
    <property type="molecule type" value="Genomic_DNA"/>
</dbReference>
<sequence>MRALLTERERLQFTPQYVQTHSNVYRQVLAGQAGTGGGVNHNLHQEREEVRQGLRVLFETPGAAPHPVSAHPRLDPGLRQALTEALLALADQPEGEALQDVSHEREVERLKGEFLAAATHELRPPWSASTATSSCCCAGRPRRSRRGLRHLPAPPAFRSRFPSSAATGSGAARPRGCRR</sequence>
<name>A0A7C9PGJ3_9BURK</name>
<evidence type="ECO:0000256" key="1">
    <source>
        <dbReference type="SAM" id="MobiDB-lite"/>
    </source>
</evidence>
<evidence type="ECO:0000313" key="2">
    <source>
        <dbReference type="EMBL" id="NDY90454.1"/>
    </source>
</evidence>
<dbReference type="Pfam" id="PF12974">
    <property type="entry name" value="Phosphonate-bd"/>
    <property type="match status" value="1"/>
</dbReference>
<comment type="caution">
    <text evidence="2">The sequence shown here is derived from an EMBL/GenBank/DDBJ whole genome shotgun (WGS) entry which is preliminary data.</text>
</comment>
<proteinExistence type="predicted"/>
<organism evidence="2 3">
    <name type="scientific">Ideonella livida</name>
    <dbReference type="NCBI Taxonomy" id="2707176"/>
    <lineage>
        <taxon>Bacteria</taxon>
        <taxon>Pseudomonadati</taxon>
        <taxon>Pseudomonadota</taxon>
        <taxon>Betaproteobacteria</taxon>
        <taxon>Burkholderiales</taxon>
        <taxon>Sphaerotilaceae</taxon>
        <taxon>Ideonella</taxon>
    </lineage>
</organism>
<protein>
    <submittedName>
        <fullName evidence="2">Phosphate/phosphite/phosphonate ABC transporter substrate-binding protein</fullName>
    </submittedName>
</protein>
<evidence type="ECO:0000313" key="3">
    <source>
        <dbReference type="Proteomes" id="UP000484255"/>
    </source>
</evidence>
<gene>
    <name evidence="2" type="ORF">G3A44_04490</name>
</gene>
<reference evidence="2 3" key="1">
    <citation type="submission" date="2020-02" db="EMBL/GenBank/DDBJ databases">
        <title>Ideonella bacterium strain TBM-1.</title>
        <authorList>
            <person name="Chen W.-M."/>
        </authorList>
    </citation>
    <scope>NUCLEOTIDE SEQUENCE [LARGE SCALE GENOMIC DNA]</scope>
    <source>
        <strain evidence="2 3">TBM-1</strain>
    </source>
</reference>
<feature type="region of interest" description="Disordered" evidence="1">
    <location>
        <begin position="126"/>
        <end position="179"/>
    </location>
</feature>
<keyword evidence="3" id="KW-1185">Reference proteome</keyword>
<feature type="compositionally biased region" description="Basic residues" evidence="1">
    <location>
        <begin position="140"/>
        <end position="149"/>
    </location>
</feature>
<accession>A0A7C9PGJ3</accession>
<dbReference type="AlphaFoldDB" id="A0A7C9PGJ3"/>
<dbReference type="Gene3D" id="3.40.190.10">
    <property type="entry name" value="Periplasmic binding protein-like II"/>
    <property type="match status" value="2"/>
</dbReference>